<keyword evidence="2" id="KW-1185">Reference proteome</keyword>
<proteinExistence type="predicted"/>
<gene>
    <name evidence="1" type="ORF">RhiirA4_448247</name>
</gene>
<accession>A0A2I1H814</accession>
<organism evidence="1 2">
    <name type="scientific">Rhizophagus irregularis</name>
    <dbReference type="NCBI Taxonomy" id="588596"/>
    <lineage>
        <taxon>Eukaryota</taxon>
        <taxon>Fungi</taxon>
        <taxon>Fungi incertae sedis</taxon>
        <taxon>Mucoromycota</taxon>
        <taxon>Glomeromycotina</taxon>
        <taxon>Glomeromycetes</taxon>
        <taxon>Glomerales</taxon>
        <taxon>Glomeraceae</taxon>
        <taxon>Rhizophagus</taxon>
    </lineage>
</organism>
<name>A0A2I1H814_9GLOM</name>
<dbReference type="EMBL" id="LLXI01001753">
    <property type="protein sequence ID" value="PKY55026.1"/>
    <property type="molecule type" value="Genomic_DNA"/>
</dbReference>
<evidence type="ECO:0000313" key="1">
    <source>
        <dbReference type="EMBL" id="PKY55026.1"/>
    </source>
</evidence>
<protein>
    <submittedName>
        <fullName evidence="1">Uncharacterized protein</fullName>
    </submittedName>
</protein>
<dbReference type="AlphaFoldDB" id="A0A2I1H814"/>
<reference evidence="1 2" key="1">
    <citation type="submission" date="2015-10" db="EMBL/GenBank/DDBJ databases">
        <title>Genome analyses suggest a sexual origin of heterokaryosis in a supposedly ancient asexual fungus.</title>
        <authorList>
            <person name="Ropars J."/>
            <person name="Sedzielewska K."/>
            <person name="Noel J."/>
            <person name="Charron P."/>
            <person name="Farinelli L."/>
            <person name="Marton T."/>
            <person name="Kruger M."/>
            <person name="Pelin A."/>
            <person name="Brachmann A."/>
            <person name="Corradi N."/>
        </authorList>
    </citation>
    <scope>NUCLEOTIDE SEQUENCE [LARGE SCALE GENOMIC DNA]</scope>
    <source>
        <strain evidence="1 2">A4</strain>
    </source>
</reference>
<comment type="caution">
    <text evidence="1">The sequence shown here is derived from an EMBL/GenBank/DDBJ whole genome shotgun (WGS) entry which is preliminary data.</text>
</comment>
<dbReference type="Proteomes" id="UP000234323">
    <property type="component" value="Unassembled WGS sequence"/>
</dbReference>
<evidence type="ECO:0000313" key="2">
    <source>
        <dbReference type="Proteomes" id="UP000234323"/>
    </source>
</evidence>
<sequence length="198" mass="22464">MSSFEVTIERSSEVDKLKQAIDNGNITACSNYLTNVFSVSKDDIDDLIEMWQDSYPEIKDQIKSLKFMFPNKKKPRPQELSSFTSKTIPMGKGIKFVFLAILPIPDTVEEADCFEFCVKYEFEAYRHLRTSEAVGLLGRIFVGVGTLGISEILFATENTILSFDEEKNKKLIQKGDNGDALAAMIISKRFPKLKIKWV</sequence>